<keyword evidence="5" id="KW-0418">Kinase</keyword>
<sequence length="437" mass="46767">MGFDRRFTLGLAAWIAALFAALLALLLALQTPDLAVARIVAALIVAAIGWGLWRYVERTNVMVARFVETLHFGDVTARFNTRGGAGFDTLGAALDDAMRGLHAQRDEGMRELRFLEALVDDVPVALLTVDDEHGVRLVNKAARRLFGHGLGTRPEDYAGYGATFAARLARTGEAGQEVLILRLPAGPQRAIVRTGALDRLGLQVRAITVEPVQGALDAVEMAAQTDLVRVLTHEILNSLTPVTSLAGTAAAVLDIDPPDIESARTAMTTLLRRAEGLRHFIDSYRAVAKPPEVNARVFAAAPFAHELGRLFAADWPAVTLTIEVALDMTLQADPDLLAQVLINLLRNAAQATSEAGRVGQVRLSIERRIGGGTLIEVADNGPGVPEAVRKDVFLPFFTTRAAGTGVGLNLVRQIVIAHGGSIDLIDSDEGAVFRILL</sequence>
<keyword evidence="8" id="KW-0812">Transmembrane</keyword>
<dbReference type="GO" id="GO:0004673">
    <property type="term" value="F:protein histidine kinase activity"/>
    <property type="evidence" value="ECO:0007669"/>
    <property type="project" value="UniProtKB-EC"/>
</dbReference>
<dbReference type="SUPFAM" id="SSF55874">
    <property type="entry name" value="ATPase domain of HSP90 chaperone/DNA topoisomerase II/histidine kinase"/>
    <property type="match status" value="1"/>
</dbReference>
<keyword evidence="8" id="KW-0472">Membrane</keyword>
<evidence type="ECO:0000256" key="7">
    <source>
        <dbReference type="ARBA" id="ARBA00023012"/>
    </source>
</evidence>
<dbReference type="EC" id="2.7.13.3" evidence="2"/>
<dbReference type="PANTHER" id="PTHR43065:SF46">
    <property type="entry name" value="C4-DICARBOXYLATE TRANSPORT SENSOR PROTEIN DCTB"/>
    <property type="match status" value="1"/>
</dbReference>
<keyword evidence="8" id="KW-1133">Transmembrane helix</keyword>
<dbReference type="GO" id="GO:0005524">
    <property type="term" value="F:ATP binding"/>
    <property type="evidence" value="ECO:0007669"/>
    <property type="project" value="UniProtKB-KW"/>
</dbReference>
<dbReference type="Gene3D" id="3.30.565.10">
    <property type="entry name" value="Histidine kinase-like ATPase, C-terminal domain"/>
    <property type="match status" value="1"/>
</dbReference>
<dbReference type="PANTHER" id="PTHR43065">
    <property type="entry name" value="SENSOR HISTIDINE KINASE"/>
    <property type="match status" value="1"/>
</dbReference>
<keyword evidence="4" id="KW-0547">Nucleotide-binding</keyword>
<evidence type="ECO:0000259" key="9">
    <source>
        <dbReference type="PROSITE" id="PS50109"/>
    </source>
</evidence>
<proteinExistence type="predicted"/>
<name>A0A7H0LEY5_9SPHN</name>
<dbReference type="Pfam" id="PF02518">
    <property type="entry name" value="HATPase_c"/>
    <property type="match status" value="1"/>
</dbReference>
<dbReference type="PRINTS" id="PR00344">
    <property type="entry name" value="BCTRLSENSOR"/>
</dbReference>
<protein>
    <recommendedName>
        <fullName evidence="2">histidine kinase</fullName>
        <ecNumber evidence="2">2.7.13.3</ecNumber>
    </recommendedName>
</protein>
<keyword evidence="3" id="KW-0808">Transferase</keyword>
<dbReference type="InterPro" id="IPR003594">
    <property type="entry name" value="HATPase_dom"/>
</dbReference>
<dbReference type="Gene3D" id="3.30.450.20">
    <property type="entry name" value="PAS domain"/>
    <property type="match status" value="1"/>
</dbReference>
<gene>
    <name evidence="10" type="ORF">H3Z74_15900</name>
</gene>
<evidence type="ECO:0000256" key="4">
    <source>
        <dbReference type="ARBA" id="ARBA00022741"/>
    </source>
</evidence>
<dbReference type="InterPro" id="IPR004358">
    <property type="entry name" value="Sig_transdc_His_kin-like_C"/>
</dbReference>
<dbReference type="PROSITE" id="PS50109">
    <property type="entry name" value="HIS_KIN"/>
    <property type="match status" value="1"/>
</dbReference>
<evidence type="ECO:0000256" key="3">
    <source>
        <dbReference type="ARBA" id="ARBA00022679"/>
    </source>
</evidence>
<accession>A0A7H0LEY5</accession>
<dbReference type="Pfam" id="PF13188">
    <property type="entry name" value="PAS_8"/>
    <property type="match status" value="1"/>
</dbReference>
<organism evidence="10 11">
    <name type="scientific">Sphingomonas alpina</name>
    <dbReference type="NCBI Taxonomy" id="653931"/>
    <lineage>
        <taxon>Bacteria</taxon>
        <taxon>Pseudomonadati</taxon>
        <taxon>Pseudomonadota</taxon>
        <taxon>Alphaproteobacteria</taxon>
        <taxon>Sphingomonadales</taxon>
        <taxon>Sphingomonadaceae</taxon>
        <taxon>Sphingomonas</taxon>
    </lineage>
</organism>
<evidence type="ECO:0000256" key="1">
    <source>
        <dbReference type="ARBA" id="ARBA00000085"/>
    </source>
</evidence>
<reference evidence="10 11" key="1">
    <citation type="submission" date="2020-09" db="EMBL/GenBank/DDBJ databases">
        <title>Sphingomonas sp., a new species isolated from pork steak.</title>
        <authorList>
            <person name="Heidler von Heilborn D."/>
        </authorList>
    </citation>
    <scope>NUCLEOTIDE SEQUENCE [LARGE SCALE GENOMIC DNA]</scope>
    <source>
        <strain evidence="11">S8-3T</strain>
    </source>
</reference>
<dbReference type="Proteomes" id="UP000516148">
    <property type="component" value="Chromosome"/>
</dbReference>
<dbReference type="InterPro" id="IPR036890">
    <property type="entry name" value="HATPase_C_sf"/>
</dbReference>
<dbReference type="SUPFAM" id="SSF55785">
    <property type="entry name" value="PYP-like sensor domain (PAS domain)"/>
    <property type="match status" value="1"/>
</dbReference>
<evidence type="ECO:0000256" key="6">
    <source>
        <dbReference type="ARBA" id="ARBA00022840"/>
    </source>
</evidence>
<comment type="catalytic activity">
    <reaction evidence="1">
        <text>ATP + protein L-histidine = ADP + protein N-phospho-L-histidine.</text>
        <dbReference type="EC" id="2.7.13.3"/>
    </reaction>
</comment>
<feature type="domain" description="Histidine kinase" evidence="9">
    <location>
        <begin position="230"/>
        <end position="437"/>
    </location>
</feature>
<evidence type="ECO:0000313" key="11">
    <source>
        <dbReference type="Proteomes" id="UP000516148"/>
    </source>
</evidence>
<dbReference type="InterPro" id="IPR000014">
    <property type="entry name" value="PAS"/>
</dbReference>
<dbReference type="InterPro" id="IPR005467">
    <property type="entry name" value="His_kinase_dom"/>
</dbReference>
<evidence type="ECO:0000313" key="10">
    <source>
        <dbReference type="EMBL" id="QNQ08238.1"/>
    </source>
</evidence>
<dbReference type="InterPro" id="IPR035965">
    <property type="entry name" value="PAS-like_dom_sf"/>
</dbReference>
<evidence type="ECO:0000256" key="2">
    <source>
        <dbReference type="ARBA" id="ARBA00012438"/>
    </source>
</evidence>
<evidence type="ECO:0000256" key="5">
    <source>
        <dbReference type="ARBA" id="ARBA00022777"/>
    </source>
</evidence>
<feature type="transmembrane region" description="Helical" evidence="8">
    <location>
        <begin position="35"/>
        <end position="56"/>
    </location>
</feature>
<keyword evidence="6" id="KW-0067">ATP-binding</keyword>
<dbReference type="AlphaFoldDB" id="A0A7H0LEY5"/>
<dbReference type="SMART" id="SM00387">
    <property type="entry name" value="HATPase_c"/>
    <property type="match status" value="1"/>
</dbReference>
<keyword evidence="7" id="KW-0902">Two-component regulatory system</keyword>
<dbReference type="EMBL" id="CP061038">
    <property type="protein sequence ID" value="QNQ08238.1"/>
    <property type="molecule type" value="Genomic_DNA"/>
</dbReference>
<evidence type="ECO:0000256" key="8">
    <source>
        <dbReference type="SAM" id="Phobius"/>
    </source>
</evidence>
<dbReference type="KEGG" id="spap:H3Z74_15900"/>
<feature type="transmembrane region" description="Helical" evidence="8">
    <location>
        <begin position="7"/>
        <end position="29"/>
    </location>
</feature>
<dbReference type="RefSeq" id="WP_187760567.1">
    <property type="nucleotide sequence ID" value="NZ_CP061038.1"/>
</dbReference>
<keyword evidence="11" id="KW-1185">Reference proteome</keyword>
<dbReference type="GO" id="GO:0000160">
    <property type="term" value="P:phosphorelay signal transduction system"/>
    <property type="evidence" value="ECO:0007669"/>
    <property type="project" value="UniProtKB-KW"/>
</dbReference>